<evidence type="ECO:0000313" key="1">
    <source>
        <dbReference type="EMBL" id="WYK18035.1"/>
    </source>
</evidence>
<dbReference type="Proteomes" id="UP001281305">
    <property type="component" value="Chromosome"/>
</dbReference>
<gene>
    <name evidence="1" type="ORF">RZS32_016870</name>
</gene>
<keyword evidence="2" id="KW-1185">Reference proteome</keyword>
<sequence>MTIDTPNSLLASQTKQHAAFLRCAQIQTLHQGEQHPGSKFDEESVHFLCVGTLSLTQFWSDSDVPVLSLEQTYHVAKNKIPVLLPTLTQEFVLNAVTDAALVSLGKQDCRSLLGTSRYFRAMVFAATAEGIAQASKGLDELNAEEAITFLHSQRRPLELHRMSVQWLLQLQKGKPQ</sequence>
<protein>
    <submittedName>
        <fullName evidence="1">Uncharacterized protein</fullName>
    </submittedName>
</protein>
<reference evidence="1 2" key="1">
    <citation type="submission" date="2024-02" db="EMBL/GenBank/DDBJ databases">
        <title>Roseovarius strain W115 nov., isolated from a marine algae.</title>
        <authorList>
            <person name="Lee M.W."/>
            <person name="Lee J.K."/>
            <person name="Kim J.M."/>
            <person name="Choi D.G."/>
            <person name="Baek J.H."/>
            <person name="Bayburt H."/>
            <person name="Jung J.J."/>
            <person name="Han D.M."/>
            <person name="Jeon C.O."/>
        </authorList>
    </citation>
    <scope>NUCLEOTIDE SEQUENCE [LARGE SCALE GENOMIC DNA]</scope>
    <source>
        <strain evidence="1 2">W115</strain>
    </source>
</reference>
<proteinExistence type="predicted"/>
<dbReference type="EMBL" id="CP146606">
    <property type="protein sequence ID" value="WYK18035.1"/>
    <property type="molecule type" value="Genomic_DNA"/>
</dbReference>
<accession>A0ABZ2TE95</accession>
<evidence type="ECO:0000313" key="2">
    <source>
        <dbReference type="Proteomes" id="UP001281305"/>
    </source>
</evidence>
<name>A0ABZ2TE95_9RHOB</name>
<organism evidence="1 2">
    <name type="scientific">Roseovarius rhodophyticola</name>
    <dbReference type="NCBI Taxonomy" id="3080827"/>
    <lineage>
        <taxon>Bacteria</taxon>
        <taxon>Pseudomonadati</taxon>
        <taxon>Pseudomonadota</taxon>
        <taxon>Alphaproteobacteria</taxon>
        <taxon>Rhodobacterales</taxon>
        <taxon>Roseobacteraceae</taxon>
        <taxon>Roseovarius</taxon>
    </lineage>
</organism>
<dbReference type="RefSeq" id="WP_317054723.1">
    <property type="nucleotide sequence ID" value="NZ_CP146606.1"/>
</dbReference>